<evidence type="ECO:0000256" key="3">
    <source>
        <dbReference type="ARBA" id="ARBA00022989"/>
    </source>
</evidence>
<reference evidence="7" key="1">
    <citation type="journal article" date="2019" name="Int. J. Syst. Evol. Microbiol.">
        <title>The Global Catalogue of Microorganisms (GCM) 10K type strain sequencing project: providing services to taxonomists for standard genome sequencing and annotation.</title>
        <authorList>
            <consortium name="The Broad Institute Genomics Platform"/>
            <consortium name="The Broad Institute Genome Sequencing Center for Infectious Disease"/>
            <person name="Wu L."/>
            <person name="Ma J."/>
        </authorList>
    </citation>
    <scope>NUCLEOTIDE SEQUENCE [LARGE SCALE GENOMIC DNA]</scope>
    <source>
        <strain evidence="7">NBRC 102122</strain>
    </source>
</reference>
<evidence type="ECO:0000313" key="6">
    <source>
        <dbReference type="EMBL" id="GLR50136.1"/>
    </source>
</evidence>
<evidence type="ECO:0000256" key="1">
    <source>
        <dbReference type="ARBA" id="ARBA00004141"/>
    </source>
</evidence>
<evidence type="ECO:0008006" key="8">
    <source>
        <dbReference type="Google" id="ProtNLM"/>
    </source>
</evidence>
<gene>
    <name evidence="6" type="ORF">GCM10007923_13410</name>
</gene>
<evidence type="ECO:0000313" key="7">
    <source>
        <dbReference type="Proteomes" id="UP001156702"/>
    </source>
</evidence>
<keyword evidence="3 5" id="KW-1133">Transmembrane helix</keyword>
<dbReference type="Proteomes" id="UP001156702">
    <property type="component" value="Unassembled WGS sequence"/>
</dbReference>
<keyword evidence="2 5" id="KW-0812">Transmembrane</keyword>
<accession>A0ABQ5ZDN5</accession>
<keyword evidence="4 5" id="KW-0472">Membrane</keyword>
<proteinExistence type="predicted"/>
<comment type="subcellular location">
    <subcellularLocation>
        <location evidence="1">Membrane</location>
        <topology evidence="1">Multi-pass membrane protein</topology>
    </subcellularLocation>
</comment>
<feature type="transmembrane region" description="Helical" evidence="5">
    <location>
        <begin position="20"/>
        <end position="47"/>
    </location>
</feature>
<dbReference type="RefSeq" id="WP_398433136.1">
    <property type="nucleotide sequence ID" value="NZ_BSOP01000011.1"/>
</dbReference>
<organism evidence="6 7">
    <name type="scientific">Shinella yambaruensis</name>
    <dbReference type="NCBI Taxonomy" id="415996"/>
    <lineage>
        <taxon>Bacteria</taxon>
        <taxon>Pseudomonadati</taxon>
        <taxon>Pseudomonadota</taxon>
        <taxon>Alphaproteobacteria</taxon>
        <taxon>Hyphomicrobiales</taxon>
        <taxon>Rhizobiaceae</taxon>
        <taxon>Shinella</taxon>
    </lineage>
</organism>
<evidence type="ECO:0000256" key="4">
    <source>
        <dbReference type="ARBA" id="ARBA00023136"/>
    </source>
</evidence>
<evidence type="ECO:0000256" key="2">
    <source>
        <dbReference type="ARBA" id="ARBA00022692"/>
    </source>
</evidence>
<comment type="caution">
    <text evidence="6">The sequence shown here is derived from an EMBL/GenBank/DDBJ whole genome shotgun (WGS) entry which is preliminary data.</text>
</comment>
<dbReference type="InterPro" id="IPR027469">
    <property type="entry name" value="Cation_efflux_TMD_sf"/>
</dbReference>
<dbReference type="EMBL" id="BSOP01000011">
    <property type="protein sequence ID" value="GLR50136.1"/>
    <property type="molecule type" value="Genomic_DNA"/>
</dbReference>
<dbReference type="SUPFAM" id="SSF161111">
    <property type="entry name" value="Cation efflux protein transmembrane domain-like"/>
    <property type="match status" value="1"/>
</dbReference>
<sequence length="54" mass="5231">MNAALSDPRPPAPHAAHASVYAALAGNVAVAVTKLVAAVLTGSAAMFSEAASGR</sequence>
<name>A0ABQ5ZDN5_9HYPH</name>
<protein>
    <recommendedName>
        <fullName evidence="8">Cation transporter</fullName>
    </recommendedName>
</protein>
<keyword evidence="7" id="KW-1185">Reference proteome</keyword>
<evidence type="ECO:0000256" key="5">
    <source>
        <dbReference type="SAM" id="Phobius"/>
    </source>
</evidence>